<dbReference type="InterPro" id="IPR035804">
    <property type="entry name" value="AKIII_YclM_N"/>
</dbReference>
<feature type="binding site" evidence="10">
    <location>
        <position position="245"/>
    </location>
    <ligand>
        <name>ATP</name>
        <dbReference type="ChEBI" id="CHEBI:30616"/>
    </ligand>
</feature>
<dbReference type="InterPro" id="IPR001341">
    <property type="entry name" value="Asp_kinase"/>
</dbReference>
<dbReference type="GO" id="GO:0005829">
    <property type="term" value="C:cytosol"/>
    <property type="evidence" value="ECO:0007669"/>
    <property type="project" value="TreeGrafter"/>
</dbReference>
<dbReference type="GO" id="GO:0004072">
    <property type="term" value="F:aspartate kinase activity"/>
    <property type="evidence" value="ECO:0007669"/>
    <property type="project" value="UniProtKB-EC"/>
</dbReference>
<dbReference type="InterPro" id="IPR005260">
    <property type="entry name" value="Asp_kin_monofn"/>
</dbReference>
<dbReference type="Gene3D" id="3.40.1160.10">
    <property type="entry name" value="Acetylglutamate kinase-like"/>
    <property type="match status" value="1"/>
</dbReference>
<protein>
    <recommendedName>
        <fullName evidence="11">Aspartokinase</fullName>
        <ecNumber evidence="11">2.7.2.4</ecNumber>
    </recommendedName>
</protein>
<feature type="domain" description="Aspartokinase ACT" evidence="14">
    <location>
        <begin position="408"/>
        <end position="468"/>
    </location>
</feature>
<evidence type="ECO:0000256" key="9">
    <source>
        <dbReference type="ARBA" id="ARBA00047872"/>
    </source>
</evidence>
<dbReference type="UniPathway" id="UPA00034">
    <property type="reaction ID" value="UER00015"/>
</dbReference>
<dbReference type="UniPathway" id="UPA00051">
    <property type="reaction ID" value="UER00462"/>
</dbReference>
<evidence type="ECO:0000256" key="3">
    <source>
        <dbReference type="ARBA" id="ARBA00010122"/>
    </source>
</evidence>
<dbReference type="GO" id="GO:0019877">
    <property type="term" value="P:diaminopimelate biosynthetic process"/>
    <property type="evidence" value="ECO:0007669"/>
    <property type="project" value="UniProtKB-KW"/>
</dbReference>
<feature type="binding site" evidence="10">
    <location>
        <begin position="239"/>
        <end position="240"/>
    </location>
    <ligand>
        <name>ATP</name>
        <dbReference type="ChEBI" id="CHEBI:30616"/>
    </ligand>
</feature>
<dbReference type="SUPFAM" id="SSF53633">
    <property type="entry name" value="Carbamate kinase-like"/>
    <property type="match status" value="1"/>
</dbReference>
<comment type="pathway">
    <text evidence="12">Amino-acid biosynthesis; L-threonine biosynthesis; L-threonine from L-aspartate: step 1/5.</text>
</comment>
<evidence type="ECO:0000256" key="11">
    <source>
        <dbReference type="RuleBase" id="RU003448"/>
    </source>
</evidence>
<dbReference type="Gene3D" id="3.30.2130.10">
    <property type="entry name" value="VC0802-like"/>
    <property type="match status" value="1"/>
</dbReference>
<comment type="pathway">
    <text evidence="12">Amino-acid biosynthesis; L-methionine biosynthesis via de novo pathway; L-homoserine from L-aspartate: step 1/3.</text>
</comment>
<dbReference type="PANTHER" id="PTHR21499:SF67">
    <property type="entry name" value="ASPARTOKINASE 3"/>
    <property type="match status" value="1"/>
</dbReference>
<dbReference type="PROSITE" id="PS00324">
    <property type="entry name" value="ASPARTOKINASE"/>
    <property type="match status" value="1"/>
</dbReference>
<evidence type="ECO:0000256" key="8">
    <source>
        <dbReference type="ARBA" id="ARBA00022915"/>
    </source>
</evidence>
<dbReference type="SUPFAM" id="SSF55021">
    <property type="entry name" value="ACT-like"/>
    <property type="match status" value="2"/>
</dbReference>
<accession>A0A0R1H2L7</accession>
<evidence type="ECO:0000256" key="10">
    <source>
        <dbReference type="PIRSR" id="PIRSR000726-1"/>
    </source>
</evidence>
<dbReference type="FunFam" id="3.40.1160.10:FF:000027">
    <property type="entry name" value="Aspartokinase"/>
    <property type="match status" value="1"/>
</dbReference>
<evidence type="ECO:0000259" key="13">
    <source>
        <dbReference type="Pfam" id="PF00696"/>
    </source>
</evidence>
<evidence type="ECO:0000256" key="5">
    <source>
        <dbReference type="ARBA" id="ARBA00022741"/>
    </source>
</evidence>
<reference evidence="15 16" key="1">
    <citation type="journal article" date="2015" name="Genome Announc.">
        <title>Expanding the biotechnology potential of lactobacilli through comparative genomics of 213 strains and associated genera.</title>
        <authorList>
            <person name="Sun Z."/>
            <person name="Harris H.M."/>
            <person name="McCann A."/>
            <person name="Guo C."/>
            <person name="Argimon S."/>
            <person name="Zhang W."/>
            <person name="Yang X."/>
            <person name="Jeffery I.B."/>
            <person name="Cooney J.C."/>
            <person name="Kagawa T.F."/>
            <person name="Liu W."/>
            <person name="Song Y."/>
            <person name="Salvetti E."/>
            <person name="Wrobel A."/>
            <person name="Rasinkangas P."/>
            <person name="Parkhill J."/>
            <person name="Rea M.C."/>
            <person name="O'Sullivan O."/>
            <person name="Ritari J."/>
            <person name="Douillard F.P."/>
            <person name="Paul Ross R."/>
            <person name="Yang R."/>
            <person name="Briner A.E."/>
            <person name="Felis G.E."/>
            <person name="de Vos W.M."/>
            <person name="Barrangou R."/>
            <person name="Klaenhammer T.R."/>
            <person name="Caufield P.W."/>
            <person name="Cui Y."/>
            <person name="Zhang H."/>
            <person name="O'Toole P.W."/>
        </authorList>
    </citation>
    <scope>NUCLEOTIDE SEQUENCE [LARGE SCALE GENOMIC DNA]</scope>
    <source>
        <strain evidence="15 16">DSM 20003</strain>
    </source>
</reference>
<gene>
    <name evidence="15" type="ORF">FC07_GL000465</name>
</gene>
<dbReference type="GO" id="GO:0005524">
    <property type="term" value="F:ATP binding"/>
    <property type="evidence" value="ECO:0007669"/>
    <property type="project" value="UniProtKB-KW"/>
</dbReference>
<dbReference type="PATRIC" id="fig|1423726.3.peg.480"/>
<comment type="catalytic activity">
    <reaction evidence="9 11">
        <text>L-aspartate + ATP = 4-phospho-L-aspartate + ADP</text>
        <dbReference type="Rhea" id="RHEA:23776"/>
        <dbReference type="ChEBI" id="CHEBI:29991"/>
        <dbReference type="ChEBI" id="CHEBI:30616"/>
        <dbReference type="ChEBI" id="CHEBI:57535"/>
        <dbReference type="ChEBI" id="CHEBI:456216"/>
        <dbReference type="EC" id="2.7.2.4"/>
    </reaction>
</comment>
<dbReference type="EC" id="2.7.2.4" evidence="11"/>
<dbReference type="GO" id="GO:0009088">
    <property type="term" value="P:threonine biosynthetic process"/>
    <property type="evidence" value="ECO:0007669"/>
    <property type="project" value="UniProtKB-UniPathway"/>
</dbReference>
<keyword evidence="5 10" id="KW-0547">Nucleotide-binding</keyword>
<dbReference type="NCBIfam" id="NF006540">
    <property type="entry name" value="PRK09034.1"/>
    <property type="match status" value="1"/>
</dbReference>
<keyword evidence="16" id="KW-1185">Reference proteome</keyword>
<feature type="domain" description="Aspartate/glutamate/uridylate kinase" evidence="13">
    <location>
        <begin position="22"/>
        <end position="296"/>
    </location>
</feature>
<sequence>MRICYSKINLFLILERSGLVVKVAKFGGSSLASSSQLQKVIDIIRADSKRRAVVVSAPGKRFSGDIKVTDLLIQYAQAYLAKQPLEPIQSQILARYREIAAGFELPAADFKPIETHILGLPEQDYASEAYVLDAFKAAGEDNNAKLVAAILNHLGMPSHYLSPHESGLVVTDCPGDAQVLESSYQQLATFRKSKEILIIPGFFGYTENGAICTFSRGGSDITGAIFARAFKAELYENFTDVDAIYAANPGIVPHPEPIDHLTFREMRELSYAGFSVFHDEALIPAIEGGISVRVKNTNHPEKPGTLISARKIYDPKKPISGIASDKGFLGIYVRKYLMNKQVGFVAKILQILDENHVSFEHIPSGIDDVTIIIRESELTPDIEPKVLNEIRQAIKPDDLRVIHHYALVMIVGEGIQDHIGMMAKATTSIAQAGVSLVTLNHGASPVSIMFGIREKDTANTVRSLYKAFFKPAKKLQR</sequence>
<dbReference type="CDD" id="cd04245">
    <property type="entry name" value="AAK_AKiii-YclM-BS"/>
    <property type="match status" value="1"/>
</dbReference>
<name>A0A0R1H2L7_9LACO</name>
<evidence type="ECO:0000256" key="12">
    <source>
        <dbReference type="RuleBase" id="RU004249"/>
    </source>
</evidence>
<dbReference type="GO" id="GO:0009090">
    <property type="term" value="P:homoserine biosynthetic process"/>
    <property type="evidence" value="ECO:0007669"/>
    <property type="project" value="TreeGrafter"/>
</dbReference>
<dbReference type="InterPro" id="IPR018042">
    <property type="entry name" value="Aspartate_kinase_CS"/>
</dbReference>
<organism evidence="15 16">
    <name type="scientific">Loigolactobacillus bifermentans DSM 20003</name>
    <dbReference type="NCBI Taxonomy" id="1423726"/>
    <lineage>
        <taxon>Bacteria</taxon>
        <taxon>Bacillati</taxon>
        <taxon>Bacillota</taxon>
        <taxon>Bacilli</taxon>
        <taxon>Lactobacillales</taxon>
        <taxon>Lactobacillaceae</taxon>
        <taxon>Loigolactobacillus</taxon>
    </lineage>
</organism>
<keyword evidence="12" id="KW-0028">Amino-acid biosynthesis</keyword>
<evidence type="ECO:0000259" key="14">
    <source>
        <dbReference type="Pfam" id="PF22468"/>
    </source>
</evidence>
<dbReference type="NCBIfam" id="TIGR00657">
    <property type="entry name" value="asp_kinases"/>
    <property type="match status" value="1"/>
</dbReference>
<dbReference type="PANTHER" id="PTHR21499">
    <property type="entry name" value="ASPARTATE KINASE"/>
    <property type="match status" value="1"/>
</dbReference>
<evidence type="ECO:0000256" key="2">
    <source>
        <dbReference type="ARBA" id="ARBA00004766"/>
    </source>
</evidence>
<dbReference type="InterPro" id="IPR042199">
    <property type="entry name" value="AsparK_Bifunc_asparK/hSer_DH"/>
</dbReference>
<comment type="caution">
    <text evidence="15">The sequence shown here is derived from an EMBL/GenBank/DDBJ whole genome shotgun (WGS) entry which is preliminary data.</text>
</comment>
<comment type="pathway">
    <text evidence="2 12">Amino-acid biosynthesis; L-lysine biosynthesis via DAP pathway; (S)-tetrahydrodipicolinate from L-aspartate: step 1/4.</text>
</comment>
<dbReference type="STRING" id="1423726.FC07_GL000465"/>
<proteinExistence type="inferred from homology"/>
<dbReference type="InterPro" id="IPR054352">
    <property type="entry name" value="ACT_Aspartokinase"/>
</dbReference>
<dbReference type="InterPro" id="IPR001048">
    <property type="entry name" value="Asp/Glu/Uridylate_kinase"/>
</dbReference>
<keyword evidence="6 11" id="KW-0418">Kinase</keyword>
<keyword evidence="8" id="KW-0220">Diaminopimelate biosynthesis</keyword>
<dbReference type="Proteomes" id="UP000051461">
    <property type="component" value="Unassembled WGS sequence"/>
</dbReference>
<dbReference type="InterPro" id="IPR045865">
    <property type="entry name" value="ACT-like_dom_sf"/>
</dbReference>
<dbReference type="InterPro" id="IPR036393">
    <property type="entry name" value="AceGlu_kinase-like_sf"/>
</dbReference>
<feature type="binding site" evidence="10">
    <location>
        <begin position="25"/>
        <end position="28"/>
    </location>
    <ligand>
        <name>ATP</name>
        <dbReference type="ChEBI" id="CHEBI:30616"/>
    </ligand>
</feature>
<dbReference type="CDD" id="cd04911">
    <property type="entry name" value="ACT_AKiii-YclM-BS_1"/>
    <property type="match status" value="1"/>
</dbReference>
<dbReference type="Pfam" id="PF22468">
    <property type="entry name" value="ACT_9"/>
    <property type="match status" value="1"/>
</dbReference>
<dbReference type="Gene3D" id="1.20.120.1320">
    <property type="entry name" value="Aspartokinase, catalytic domain"/>
    <property type="match status" value="1"/>
</dbReference>
<dbReference type="GO" id="GO:0009089">
    <property type="term" value="P:lysine biosynthetic process via diaminopimelate"/>
    <property type="evidence" value="ECO:0007669"/>
    <property type="project" value="UniProtKB-UniPathway"/>
</dbReference>
<evidence type="ECO:0000256" key="6">
    <source>
        <dbReference type="ARBA" id="ARBA00022777"/>
    </source>
</evidence>
<keyword evidence="7 10" id="KW-0067">ATP-binding</keyword>
<feature type="binding site" evidence="10">
    <location>
        <position position="140"/>
    </location>
    <ligand>
        <name>substrate</name>
    </ligand>
</feature>
<comment type="function">
    <text evidence="1">Catalyzes the phosphorylation of the beta-carboxyl group of aspartic acid with ATP to yield 4-phospho-L-aspartate, which is involved in the branched biosynthetic pathway leading to the biosynthesis of amino acids threonine, isoleucine and methionine.</text>
</comment>
<dbReference type="AlphaFoldDB" id="A0A0R1H2L7"/>
<dbReference type="UniPathway" id="UPA00050">
    <property type="reaction ID" value="UER00461"/>
</dbReference>
<evidence type="ECO:0000313" key="16">
    <source>
        <dbReference type="Proteomes" id="UP000051461"/>
    </source>
</evidence>
<evidence type="ECO:0000313" key="15">
    <source>
        <dbReference type="EMBL" id="KRK40456.1"/>
    </source>
</evidence>
<evidence type="ECO:0000256" key="7">
    <source>
        <dbReference type="ARBA" id="ARBA00022840"/>
    </source>
</evidence>
<feature type="binding site" evidence="10">
    <location>
        <position position="69"/>
    </location>
    <ligand>
        <name>substrate</name>
    </ligand>
</feature>
<dbReference type="Pfam" id="PF00696">
    <property type="entry name" value="AA_kinase"/>
    <property type="match status" value="1"/>
</dbReference>
<dbReference type="EMBL" id="AZDA01000013">
    <property type="protein sequence ID" value="KRK40456.1"/>
    <property type="molecule type" value="Genomic_DNA"/>
</dbReference>
<keyword evidence="4 11" id="KW-0808">Transferase</keyword>
<dbReference type="PIRSF" id="PIRSF000726">
    <property type="entry name" value="Asp_kin"/>
    <property type="match status" value="1"/>
</dbReference>
<evidence type="ECO:0000256" key="1">
    <source>
        <dbReference type="ARBA" id="ARBA00003121"/>
    </source>
</evidence>
<comment type="similarity">
    <text evidence="3 11">Belongs to the aspartokinase family.</text>
</comment>
<evidence type="ECO:0000256" key="4">
    <source>
        <dbReference type="ARBA" id="ARBA00022679"/>
    </source>
</evidence>